<reference evidence="1" key="2">
    <citation type="journal article" date="2015" name="Data Brief">
        <title>Shoot transcriptome of the giant reed, Arundo donax.</title>
        <authorList>
            <person name="Barrero R.A."/>
            <person name="Guerrero F.D."/>
            <person name="Moolhuijzen P."/>
            <person name="Goolsby J.A."/>
            <person name="Tidwell J."/>
            <person name="Bellgard S.E."/>
            <person name="Bellgard M.I."/>
        </authorList>
    </citation>
    <scope>NUCLEOTIDE SEQUENCE</scope>
    <source>
        <tissue evidence="1">Shoot tissue taken approximately 20 cm above the soil surface</tissue>
    </source>
</reference>
<dbReference type="EMBL" id="GBRH01215024">
    <property type="protein sequence ID" value="JAD82871.1"/>
    <property type="molecule type" value="Transcribed_RNA"/>
</dbReference>
<protein>
    <submittedName>
        <fullName evidence="1">Uncharacterized protein</fullName>
    </submittedName>
</protein>
<reference evidence="1" key="1">
    <citation type="submission" date="2014-09" db="EMBL/GenBank/DDBJ databases">
        <authorList>
            <person name="Magalhaes I.L.F."/>
            <person name="Oliveira U."/>
            <person name="Santos F.R."/>
            <person name="Vidigal T.H.D.A."/>
            <person name="Brescovit A.D."/>
            <person name="Santos A.J."/>
        </authorList>
    </citation>
    <scope>NUCLEOTIDE SEQUENCE</scope>
    <source>
        <tissue evidence="1">Shoot tissue taken approximately 20 cm above the soil surface</tissue>
    </source>
</reference>
<organism evidence="1">
    <name type="scientific">Arundo donax</name>
    <name type="common">Giant reed</name>
    <name type="synonym">Donax arundinaceus</name>
    <dbReference type="NCBI Taxonomy" id="35708"/>
    <lineage>
        <taxon>Eukaryota</taxon>
        <taxon>Viridiplantae</taxon>
        <taxon>Streptophyta</taxon>
        <taxon>Embryophyta</taxon>
        <taxon>Tracheophyta</taxon>
        <taxon>Spermatophyta</taxon>
        <taxon>Magnoliopsida</taxon>
        <taxon>Liliopsida</taxon>
        <taxon>Poales</taxon>
        <taxon>Poaceae</taxon>
        <taxon>PACMAD clade</taxon>
        <taxon>Arundinoideae</taxon>
        <taxon>Arundineae</taxon>
        <taxon>Arundo</taxon>
    </lineage>
</organism>
<dbReference type="AlphaFoldDB" id="A0A0A9D4V9"/>
<evidence type="ECO:0000313" key="1">
    <source>
        <dbReference type="EMBL" id="JAD82871.1"/>
    </source>
</evidence>
<accession>A0A0A9D4V9</accession>
<name>A0A0A9D4V9_ARUDO</name>
<sequence>MSILKNHTIHPSSAIIRCNLPNKYPSMPFSAPADVTAHQAFPHLLFHLKPTGRCGQLLIHNSTLTFLHLNLTCHSRHSMLL</sequence>
<proteinExistence type="predicted"/>